<name>A0A3E4Y4E4_9FIRM</name>
<dbReference type="AlphaFoldDB" id="A0A3E4Y4E4"/>
<evidence type="ECO:0000313" key="2">
    <source>
        <dbReference type="EMBL" id="RGM68201.1"/>
    </source>
</evidence>
<feature type="domain" description="DUF4422" evidence="1">
    <location>
        <begin position="7"/>
        <end position="226"/>
    </location>
</feature>
<protein>
    <submittedName>
        <fullName evidence="2">DUF4422 domain-containing protein</fullName>
    </submittedName>
</protein>
<accession>A0A3E4Y4E4</accession>
<evidence type="ECO:0000313" key="3">
    <source>
        <dbReference type="Proteomes" id="UP000260758"/>
    </source>
</evidence>
<comment type="caution">
    <text evidence="2">The sequence shown here is derived from an EMBL/GenBank/DDBJ whole genome shotgun (WGS) entry which is preliminary data.</text>
</comment>
<dbReference type="Pfam" id="PF14393">
    <property type="entry name" value="DUF4422"/>
    <property type="match status" value="1"/>
</dbReference>
<reference evidence="2 3" key="1">
    <citation type="submission" date="2018-08" db="EMBL/GenBank/DDBJ databases">
        <title>A genome reference for cultivated species of the human gut microbiota.</title>
        <authorList>
            <person name="Zou Y."/>
            <person name="Xue W."/>
            <person name="Luo G."/>
        </authorList>
    </citation>
    <scope>NUCLEOTIDE SEQUENCE [LARGE SCALE GENOMIC DNA]</scope>
    <source>
        <strain evidence="2 3">OM07-13</strain>
    </source>
</reference>
<dbReference type="InterPro" id="IPR025536">
    <property type="entry name" value="DUF4422"/>
</dbReference>
<gene>
    <name evidence="2" type="ORF">DXB99_14925</name>
</gene>
<proteinExistence type="predicted"/>
<dbReference type="Proteomes" id="UP000260758">
    <property type="component" value="Unassembled WGS sequence"/>
</dbReference>
<organism evidence="2 3">
    <name type="scientific">Agathobacter rectalis</name>
    <dbReference type="NCBI Taxonomy" id="39491"/>
    <lineage>
        <taxon>Bacteria</taxon>
        <taxon>Bacillati</taxon>
        <taxon>Bacillota</taxon>
        <taxon>Clostridia</taxon>
        <taxon>Lachnospirales</taxon>
        <taxon>Lachnospiraceae</taxon>
        <taxon>Agathobacter</taxon>
    </lineage>
</organism>
<dbReference type="RefSeq" id="WP_117719305.1">
    <property type="nucleotide sequence ID" value="NZ_QSTP01000021.1"/>
</dbReference>
<dbReference type="EMBL" id="QSTP01000021">
    <property type="protein sequence ID" value="RGM68201.1"/>
    <property type="molecule type" value="Genomic_DNA"/>
</dbReference>
<sequence length="270" mass="32173">MRDYTVKIIVATHKKYQMPKDDMYLPLHVGAEGKLDEDGNDLDLGYTKDNSGDNISNLNSSFCELTGLYWAWKNIDADYIGLAHYRRHFSMKKNAGFENVLTYAELRPYLGKIRVFVPTKRWYVIETLKSHYDHTHYPEHLKITREVLAEKSINDINVYDKVVNRRWGYMFNMMIMEKNLLDEYCNWLFDILIEVFKRVDISNYESFERRYIGRISEILFNVWIEKMLRSYQIKKSQIMELGCDVEENLIKKIPSFLKAKFLGKKYEGSF</sequence>
<evidence type="ECO:0000259" key="1">
    <source>
        <dbReference type="Pfam" id="PF14393"/>
    </source>
</evidence>